<organism evidence="2 3">
    <name type="scientific">Perkinsus chesapeaki</name>
    <name type="common">Clam parasite</name>
    <name type="synonym">Perkinsus andrewsi</name>
    <dbReference type="NCBI Taxonomy" id="330153"/>
    <lineage>
        <taxon>Eukaryota</taxon>
        <taxon>Sar</taxon>
        <taxon>Alveolata</taxon>
        <taxon>Perkinsozoa</taxon>
        <taxon>Perkinsea</taxon>
        <taxon>Perkinsida</taxon>
        <taxon>Perkinsidae</taxon>
        <taxon>Perkinsus</taxon>
    </lineage>
</organism>
<evidence type="ECO:0000313" key="2">
    <source>
        <dbReference type="EMBL" id="KAF4649427.1"/>
    </source>
</evidence>
<feature type="region of interest" description="Disordered" evidence="1">
    <location>
        <begin position="115"/>
        <end position="148"/>
    </location>
</feature>
<dbReference type="Proteomes" id="UP000591131">
    <property type="component" value="Unassembled WGS sequence"/>
</dbReference>
<protein>
    <submittedName>
        <fullName evidence="2">Uncharacterized protein</fullName>
    </submittedName>
</protein>
<proteinExistence type="predicted"/>
<sequence>MTSRPGPKPQAWSPQKKYWRKQLERMACRCNIDLDTTELLVLRHFPPGEYITVCKRWILLMRVGKFVSGDANGLCMRQSAVKTVSKIVQRLGAEVQNWWARNQKICIPAICNSRTSPDTEASDSMEPVESNSRSSEEQAVEASPPEPFACPVTSSDGSSCLSVHEGWHCTPPVIPGKLDAIGSDTLNSLVPDRMYETSESAGTMIPRKSDSTMPSLPEQYINRVILEAASNLESLVGHAVIPRSE</sequence>
<name>A0A7J6KQP6_PERCH</name>
<accession>A0A7J6KQP6</accession>
<dbReference type="EMBL" id="JAAPAO010001542">
    <property type="protein sequence ID" value="KAF4649427.1"/>
    <property type="molecule type" value="Genomic_DNA"/>
</dbReference>
<evidence type="ECO:0000256" key="1">
    <source>
        <dbReference type="SAM" id="MobiDB-lite"/>
    </source>
</evidence>
<gene>
    <name evidence="2" type="ORF">FOL47_002098</name>
</gene>
<feature type="non-terminal residue" evidence="2">
    <location>
        <position position="245"/>
    </location>
</feature>
<keyword evidence="3" id="KW-1185">Reference proteome</keyword>
<dbReference type="OrthoDB" id="10480006at2759"/>
<evidence type="ECO:0000313" key="3">
    <source>
        <dbReference type="Proteomes" id="UP000591131"/>
    </source>
</evidence>
<dbReference type="AlphaFoldDB" id="A0A7J6KQP6"/>
<comment type="caution">
    <text evidence="2">The sequence shown here is derived from an EMBL/GenBank/DDBJ whole genome shotgun (WGS) entry which is preliminary data.</text>
</comment>
<reference evidence="2 3" key="1">
    <citation type="submission" date="2020-04" db="EMBL/GenBank/DDBJ databases">
        <title>Perkinsus chesapeaki whole genome sequence.</title>
        <authorList>
            <person name="Bogema D.R."/>
        </authorList>
    </citation>
    <scope>NUCLEOTIDE SEQUENCE [LARGE SCALE GENOMIC DNA]</scope>
    <source>
        <strain evidence="2">ATCC PRA-425</strain>
    </source>
</reference>